<sequence>MHTEKDDLVKAVAKGNIKAFNQLFEEFYAPLFYYSYNLVQDKEEAKDIVLTALYKGWERREQFLQYQHIKSFLYLVVRNAGLNFLKKEQHSATRMQELSLTAELHTQEDDYLATEAEVLKKVFKAIDELPKKCREVFKLSYLENKSVQEIADLLQITPSNVSAQRHRALSLLRLALAESPFALLYLYIHIIGH</sequence>
<evidence type="ECO:0000259" key="6">
    <source>
        <dbReference type="Pfam" id="PF04542"/>
    </source>
</evidence>
<dbReference type="InterPro" id="IPR036388">
    <property type="entry name" value="WH-like_DNA-bd_sf"/>
</dbReference>
<keyword evidence="9" id="KW-1185">Reference proteome</keyword>
<evidence type="ECO:0000256" key="1">
    <source>
        <dbReference type="ARBA" id="ARBA00010641"/>
    </source>
</evidence>
<dbReference type="GO" id="GO:0006352">
    <property type="term" value="P:DNA-templated transcription initiation"/>
    <property type="evidence" value="ECO:0007669"/>
    <property type="project" value="InterPro"/>
</dbReference>
<gene>
    <name evidence="8" type="ORF">DXN04_22395</name>
</gene>
<dbReference type="Proteomes" id="UP000261174">
    <property type="component" value="Unassembled WGS sequence"/>
</dbReference>
<keyword evidence="5" id="KW-1133">Transmembrane helix</keyword>
<evidence type="ECO:0000313" key="8">
    <source>
        <dbReference type="EMBL" id="RFM32439.1"/>
    </source>
</evidence>
<comment type="similarity">
    <text evidence="1">Belongs to the sigma-70 factor family. ECF subfamily.</text>
</comment>
<dbReference type="SUPFAM" id="SSF88659">
    <property type="entry name" value="Sigma3 and sigma4 domains of RNA polymerase sigma factors"/>
    <property type="match status" value="1"/>
</dbReference>
<dbReference type="InterPro" id="IPR039425">
    <property type="entry name" value="RNA_pol_sigma-70-like"/>
</dbReference>
<dbReference type="Gene3D" id="1.10.1740.10">
    <property type="match status" value="1"/>
</dbReference>
<dbReference type="Pfam" id="PF08281">
    <property type="entry name" value="Sigma70_r4_2"/>
    <property type="match status" value="1"/>
</dbReference>
<keyword evidence="2" id="KW-0805">Transcription regulation</keyword>
<dbReference type="Gene3D" id="1.10.10.10">
    <property type="entry name" value="Winged helix-like DNA-binding domain superfamily/Winged helix DNA-binding domain"/>
    <property type="match status" value="1"/>
</dbReference>
<protein>
    <submittedName>
        <fullName evidence="8">RNA polymerase sigma-70 factor</fullName>
    </submittedName>
</protein>
<dbReference type="InterPro" id="IPR014327">
    <property type="entry name" value="RNA_pol_sigma70_bacteroid"/>
</dbReference>
<keyword evidence="4" id="KW-0804">Transcription</keyword>
<dbReference type="Pfam" id="PF04542">
    <property type="entry name" value="Sigma70_r2"/>
    <property type="match status" value="1"/>
</dbReference>
<dbReference type="NCBIfam" id="TIGR02937">
    <property type="entry name" value="sigma70-ECF"/>
    <property type="match status" value="1"/>
</dbReference>
<dbReference type="InterPro" id="IPR013325">
    <property type="entry name" value="RNA_pol_sigma_r2"/>
</dbReference>
<dbReference type="InterPro" id="IPR013324">
    <property type="entry name" value="RNA_pol_sigma_r3/r4-like"/>
</dbReference>
<evidence type="ECO:0000313" key="9">
    <source>
        <dbReference type="Proteomes" id="UP000261174"/>
    </source>
</evidence>
<evidence type="ECO:0000256" key="5">
    <source>
        <dbReference type="SAM" id="Phobius"/>
    </source>
</evidence>
<keyword evidence="3" id="KW-0731">Sigma factor</keyword>
<dbReference type="GO" id="GO:0003677">
    <property type="term" value="F:DNA binding"/>
    <property type="evidence" value="ECO:0007669"/>
    <property type="project" value="InterPro"/>
</dbReference>
<feature type="domain" description="RNA polymerase sigma factor 70 region 4 type 2" evidence="7">
    <location>
        <begin position="123"/>
        <end position="170"/>
    </location>
</feature>
<dbReference type="AlphaFoldDB" id="A0A3E1NWY8"/>
<evidence type="ECO:0000256" key="4">
    <source>
        <dbReference type="ARBA" id="ARBA00023163"/>
    </source>
</evidence>
<reference evidence="8 9" key="1">
    <citation type="submission" date="2018-08" db="EMBL/GenBank/DDBJ databases">
        <title>Chitinophaga sp. K20C18050901, a novel bacterium isolated from forest soil.</title>
        <authorList>
            <person name="Wang C."/>
        </authorList>
    </citation>
    <scope>NUCLEOTIDE SEQUENCE [LARGE SCALE GENOMIC DNA]</scope>
    <source>
        <strain evidence="8 9">K20C18050901</strain>
    </source>
</reference>
<dbReference type="NCBIfam" id="TIGR02985">
    <property type="entry name" value="Sig70_bacteroi1"/>
    <property type="match status" value="1"/>
</dbReference>
<evidence type="ECO:0000256" key="3">
    <source>
        <dbReference type="ARBA" id="ARBA00023082"/>
    </source>
</evidence>
<keyword evidence="5" id="KW-0472">Membrane</keyword>
<dbReference type="GO" id="GO:0016987">
    <property type="term" value="F:sigma factor activity"/>
    <property type="evidence" value="ECO:0007669"/>
    <property type="project" value="UniProtKB-KW"/>
</dbReference>
<feature type="domain" description="RNA polymerase sigma-70 region 2" evidence="6">
    <location>
        <begin position="23"/>
        <end position="89"/>
    </location>
</feature>
<evidence type="ECO:0000259" key="7">
    <source>
        <dbReference type="Pfam" id="PF08281"/>
    </source>
</evidence>
<dbReference type="RefSeq" id="WP_116855632.1">
    <property type="nucleotide sequence ID" value="NZ_QTJV01000009.1"/>
</dbReference>
<keyword evidence="5" id="KW-0812">Transmembrane</keyword>
<feature type="transmembrane region" description="Helical" evidence="5">
    <location>
        <begin position="171"/>
        <end position="191"/>
    </location>
</feature>
<dbReference type="InterPro" id="IPR007627">
    <property type="entry name" value="RNA_pol_sigma70_r2"/>
</dbReference>
<organism evidence="8 9">
    <name type="scientific">Chitinophaga silvisoli</name>
    <dbReference type="NCBI Taxonomy" id="2291814"/>
    <lineage>
        <taxon>Bacteria</taxon>
        <taxon>Pseudomonadati</taxon>
        <taxon>Bacteroidota</taxon>
        <taxon>Chitinophagia</taxon>
        <taxon>Chitinophagales</taxon>
        <taxon>Chitinophagaceae</taxon>
        <taxon>Chitinophaga</taxon>
    </lineage>
</organism>
<dbReference type="SUPFAM" id="SSF88946">
    <property type="entry name" value="Sigma2 domain of RNA polymerase sigma factors"/>
    <property type="match status" value="1"/>
</dbReference>
<dbReference type="InterPro" id="IPR013249">
    <property type="entry name" value="RNA_pol_sigma70_r4_t2"/>
</dbReference>
<accession>A0A3E1NWY8</accession>
<evidence type="ECO:0000256" key="2">
    <source>
        <dbReference type="ARBA" id="ARBA00023015"/>
    </source>
</evidence>
<dbReference type="EMBL" id="QTJV01000009">
    <property type="protein sequence ID" value="RFM32439.1"/>
    <property type="molecule type" value="Genomic_DNA"/>
</dbReference>
<dbReference type="PANTHER" id="PTHR43133:SF46">
    <property type="entry name" value="RNA POLYMERASE SIGMA-70 FACTOR ECF SUBFAMILY"/>
    <property type="match status" value="1"/>
</dbReference>
<dbReference type="InterPro" id="IPR014284">
    <property type="entry name" value="RNA_pol_sigma-70_dom"/>
</dbReference>
<dbReference type="OrthoDB" id="656273at2"/>
<comment type="caution">
    <text evidence="8">The sequence shown here is derived from an EMBL/GenBank/DDBJ whole genome shotgun (WGS) entry which is preliminary data.</text>
</comment>
<proteinExistence type="inferred from homology"/>
<dbReference type="PANTHER" id="PTHR43133">
    <property type="entry name" value="RNA POLYMERASE ECF-TYPE SIGMA FACTO"/>
    <property type="match status" value="1"/>
</dbReference>
<name>A0A3E1NWY8_9BACT</name>